<reference evidence="2 3" key="1">
    <citation type="submission" date="2024-03" db="EMBL/GenBank/DDBJ databases">
        <title>Human intestinal bacterial collection.</title>
        <authorList>
            <person name="Pauvert C."/>
            <person name="Hitch T.C.A."/>
            <person name="Clavel T."/>
        </authorList>
    </citation>
    <scope>NUCLEOTIDE SEQUENCE [LARGE SCALE GENOMIC DNA]</scope>
    <source>
        <strain evidence="2 3">CLA-KB-H122</strain>
    </source>
</reference>
<evidence type="ECO:0000313" key="2">
    <source>
        <dbReference type="EMBL" id="MEQ2545184.1"/>
    </source>
</evidence>
<name>A0ABV1GY89_9BACT</name>
<evidence type="ECO:0000256" key="1">
    <source>
        <dbReference type="SAM" id="SignalP"/>
    </source>
</evidence>
<proteinExistence type="predicted"/>
<dbReference type="PROSITE" id="PS51257">
    <property type="entry name" value="PROKAR_LIPOPROTEIN"/>
    <property type="match status" value="1"/>
</dbReference>
<feature type="signal peptide" evidence="1">
    <location>
        <begin position="1"/>
        <end position="23"/>
    </location>
</feature>
<evidence type="ECO:0008006" key="4">
    <source>
        <dbReference type="Google" id="ProtNLM"/>
    </source>
</evidence>
<organism evidence="2 3">
    <name type="scientific">Alistipes intestinihominis</name>
    <dbReference type="NCBI Taxonomy" id="3133172"/>
    <lineage>
        <taxon>Bacteria</taxon>
        <taxon>Pseudomonadati</taxon>
        <taxon>Bacteroidota</taxon>
        <taxon>Bacteroidia</taxon>
        <taxon>Bacteroidales</taxon>
        <taxon>Rikenellaceae</taxon>
        <taxon>Alistipes</taxon>
    </lineage>
</organism>
<feature type="chain" id="PRO_5045926796" description="Fibrobacter succinogenes major paralogous domain-containing protein" evidence="1">
    <location>
        <begin position="24"/>
        <end position="483"/>
    </location>
</feature>
<evidence type="ECO:0000313" key="3">
    <source>
        <dbReference type="Proteomes" id="UP001460202"/>
    </source>
</evidence>
<accession>A0ABV1GY89</accession>
<keyword evidence="3" id="KW-1185">Reference proteome</keyword>
<keyword evidence="1" id="KW-0732">Signal</keyword>
<comment type="caution">
    <text evidence="2">The sequence shown here is derived from an EMBL/GenBank/DDBJ whole genome shotgun (WGS) entry which is preliminary data.</text>
</comment>
<gene>
    <name evidence="2" type="ORF">WMO46_09520</name>
</gene>
<dbReference type="RefSeq" id="WP_349094249.1">
    <property type="nucleotide sequence ID" value="NZ_JBBMFL010000010.1"/>
</dbReference>
<sequence>MKQIAKNLSFAGMLLLAGFFASCKDDEDPIKDLTVRISPPLADEYVIEQGQHLEIPFTVGEAKNAELTATASADKTEYTVAATLSESDPGSGVITVTAPDLILSPVTVTVTLKVDDSKTQRSATGTVAVSSKLIDGFTEITAPANCYVAAPGALVKFPANIGNTTEKAVFQTADLLWQDVAGMVEQLIAAPEENCVYAVLKSGVSGNAVVAVKNADGAVVWSYHLWVADFDPDANVMTWTDSESGTSYKMMDRYVGAVSNQPGSDLSNGLFYQWGRKDPFGSSNYEGKLKAMYDMAGEEVTRTVEACAAEDNIPNSIANPLTHYSGVSGGNYSWLTTVKANIATDVIKDLWGAESGTQTKYDPCPAGWRVAPQAAWKFYNDAAVTKEIVFAAGVESPANKDQLGRYISTDGTTKFWFPSQGEIAHGGSYSNGIGTNYPCGRAWTSTVDAANFRSFGTTVSPTSTNYTGGYSQGYELPVRCVKL</sequence>
<dbReference type="Proteomes" id="UP001460202">
    <property type="component" value="Unassembled WGS sequence"/>
</dbReference>
<dbReference type="EMBL" id="JBBMFL010000010">
    <property type="protein sequence ID" value="MEQ2545184.1"/>
    <property type="molecule type" value="Genomic_DNA"/>
</dbReference>
<protein>
    <recommendedName>
        <fullName evidence="4">Fibrobacter succinogenes major paralogous domain-containing protein</fullName>
    </recommendedName>
</protein>